<accession>A0A381E248</accession>
<dbReference type="Proteomes" id="UP000254572">
    <property type="component" value="Unassembled WGS sequence"/>
</dbReference>
<organism evidence="8 9">
    <name type="scientific">Cardiobacterium valvarum</name>
    <dbReference type="NCBI Taxonomy" id="194702"/>
    <lineage>
        <taxon>Bacteria</taxon>
        <taxon>Pseudomonadati</taxon>
        <taxon>Pseudomonadota</taxon>
        <taxon>Gammaproteobacteria</taxon>
        <taxon>Cardiobacteriales</taxon>
        <taxon>Cardiobacteriaceae</taxon>
        <taxon>Cardiobacterium</taxon>
    </lineage>
</organism>
<dbReference type="InterPro" id="IPR007221">
    <property type="entry name" value="MreC"/>
</dbReference>
<evidence type="ECO:0000256" key="6">
    <source>
        <dbReference type="SAM" id="Phobius"/>
    </source>
</evidence>
<dbReference type="NCBIfam" id="TIGR00219">
    <property type="entry name" value="mreC"/>
    <property type="match status" value="1"/>
</dbReference>
<evidence type="ECO:0000256" key="2">
    <source>
        <dbReference type="ARBA" id="ARBA00013855"/>
    </source>
</evidence>
<proteinExistence type="inferred from homology"/>
<dbReference type="EMBL" id="UFUW01000001">
    <property type="protein sequence ID" value="SUX20046.1"/>
    <property type="molecule type" value="Genomic_DNA"/>
</dbReference>
<reference evidence="8 9" key="1">
    <citation type="submission" date="2018-06" db="EMBL/GenBank/DDBJ databases">
        <authorList>
            <consortium name="Pathogen Informatics"/>
            <person name="Doyle S."/>
        </authorList>
    </citation>
    <scope>NUCLEOTIDE SEQUENCE [LARGE SCALE GENOMIC DNA]</scope>
    <source>
        <strain evidence="8 9">NCTC13294</strain>
    </source>
</reference>
<dbReference type="RefSeq" id="WP_115610914.1">
    <property type="nucleotide sequence ID" value="NZ_UFUW01000001.1"/>
</dbReference>
<evidence type="ECO:0000259" key="7">
    <source>
        <dbReference type="Pfam" id="PF04085"/>
    </source>
</evidence>
<feature type="region of interest" description="Disordered" evidence="5">
    <location>
        <begin position="291"/>
        <end position="320"/>
    </location>
</feature>
<dbReference type="InterPro" id="IPR042177">
    <property type="entry name" value="Cell/Rod_1"/>
</dbReference>
<dbReference type="InterPro" id="IPR055342">
    <property type="entry name" value="MreC_beta-barrel_core"/>
</dbReference>
<keyword evidence="6" id="KW-0472">Membrane</keyword>
<evidence type="ECO:0000256" key="3">
    <source>
        <dbReference type="ARBA" id="ARBA00022960"/>
    </source>
</evidence>
<evidence type="ECO:0000256" key="5">
    <source>
        <dbReference type="SAM" id="MobiDB-lite"/>
    </source>
</evidence>
<dbReference type="GO" id="GO:0008360">
    <property type="term" value="P:regulation of cell shape"/>
    <property type="evidence" value="ECO:0007669"/>
    <property type="project" value="UniProtKB-KW"/>
</dbReference>
<gene>
    <name evidence="8" type="ORF">NCTC13294_00659</name>
</gene>
<feature type="domain" description="Rod shape-determining protein MreC beta-barrel core" evidence="7">
    <location>
        <begin position="130"/>
        <end position="272"/>
    </location>
</feature>
<dbReference type="OrthoDB" id="9808025at2"/>
<feature type="transmembrane region" description="Helical" evidence="6">
    <location>
        <begin position="15"/>
        <end position="32"/>
    </location>
</feature>
<evidence type="ECO:0000313" key="9">
    <source>
        <dbReference type="Proteomes" id="UP000254572"/>
    </source>
</evidence>
<dbReference type="AlphaFoldDB" id="A0A381E248"/>
<dbReference type="Gene3D" id="2.40.10.340">
    <property type="entry name" value="Rod shape-determining protein MreC, domain 1"/>
    <property type="match status" value="1"/>
</dbReference>
<protein>
    <recommendedName>
        <fullName evidence="2">Cell shape-determining protein MreC</fullName>
    </recommendedName>
    <alternativeName>
        <fullName evidence="4">Cell shape protein MreC</fullName>
    </alternativeName>
</protein>
<evidence type="ECO:0000256" key="1">
    <source>
        <dbReference type="ARBA" id="ARBA00009369"/>
    </source>
</evidence>
<keyword evidence="6" id="KW-1133">Transmembrane helix</keyword>
<keyword evidence="6" id="KW-0812">Transmembrane</keyword>
<evidence type="ECO:0000256" key="4">
    <source>
        <dbReference type="ARBA" id="ARBA00032089"/>
    </source>
</evidence>
<keyword evidence="3" id="KW-0133">Cell shape</keyword>
<dbReference type="PANTHER" id="PTHR34138:SF1">
    <property type="entry name" value="CELL SHAPE-DETERMINING PROTEIN MREC"/>
    <property type="match status" value="1"/>
</dbReference>
<sequence length="320" mass="35424">MWFDFSPDAPQELRLRPVFGALFVAAFLLVLTQRGWLTYPYAWLHDGVYAPVRTVLHAPMRWSQAGWQKLAAHQDEHALLLQVQQENQELRAQVQLLGHFQAENRRLRMLMDSLLDVTDPVLIAELSDTSIDGYRELVTLNKGMRDGVYVNQAVIDPYGLVGQVVEVFAHESRVMLITDTRSRVPVYVARTQQRTLVFGSTGYGSLEMPALRADSDIQVGDRLVSSGLGGIYPRGYPVAEVTAVERDSRASSITVRLRPLAHLQSMLEVLLLDQRHIAYQPQVVVPVGPPLPDVSAAKGDAGESDKNGVVPEGGAHADAQ</sequence>
<keyword evidence="9" id="KW-1185">Reference proteome</keyword>
<dbReference type="Gene3D" id="2.40.10.350">
    <property type="entry name" value="Rod shape-determining protein MreC, domain 2"/>
    <property type="match status" value="1"/>
</dbReference>
<evidence type="ECO:0000313" key="8">
    <source>
        <dbReference type="EMBL" id="SUX20046.1"/>
    </source>
</evidence>
<dbReference type="InterPro" id="IPR042175">
    <property type="entry name" value="Cell/Rod_MreC_2"/>
</dbReference>
<comment type="similarity">
    <text evidence="1">Belongs to the MreC family.</text>
</comment>
<dbReference type="Pfam" id="PF04085">
    <property type="entry name" value="MreC"/>
    <property type="match status" value="1"/>
</dbReference>
<dbReference type="GO" id="GO:0005886">
    <property type="term" value="C:plasma membrane"/>
    <property type="evidence" value="ECO:0007669"/>
    <property type="project" value="TreeGrafter"/>
</dbReference>
<name>A0A381E248_9GAMM</name>
<dbReference type="PANTHER" id="PTHR34138">
    <property type="entry name" value="CELL SHAPE-DETERMINING PROTEIN MREC"/>
    <property type="match status" value="1"/>
</dbReference>